<dbReference type="EMBL" id="JAZDQQ010000013">
    <property type="protein sequence ID" value="MEE1881737.1"/>
    <property type="molecule type" value="Genomic_DNA"/>
</dbReference>
<dbReference type="PANTHER" id="PTHR42860:SF1">
    <property type="entry name" value="VITAMIN B12-BINDING PROTEIN"/>
    <property type="match status" value="1"/>
</dbReference>
<feature type="signal peptide" evidence="2">
    <location>
        <begin position="1"/>
        <end position="19"/>
    </location>
</feature>
<evidence type="ECO:0000256" key="2">
    <source>
        <dbReference type="SAM" id="SignalP"/>
    </source>
</evidence>
<evidence type="ECO:0000313" key="7">
    <source>
        <dbReference type="Proteomes" id="UP001329505"/>
    </source>
</evidence>
<dbReference type="CDD" id="cd01144">
    <property type="entry name" value="BtuF"/>
    <property type="match status" value="1"/>
</dbReference>
<reference evidence="4 7" key="2">
    <citation type="submission" date="2024-01" db="EMBL/GenBank/DDBJ databases">
        <title>Unpublished Manusciprt.</title>
        <authorList>
            <person name="Duman M."/>
            <person name="Valdes E.G."/>
            <person name="Ajmi N."/>
            <person name="Altun S."/>
            <person name="Saticioglu I.B."/>
        </authorList>
    </citation>
    <scope>NUCLEOTIDE SEQUENCE [LARGE SCALE GENOMIC DNA]</scope>
    <source>
        <strain evidence="4 7">139P</strain>
    </source>
</reference>
<proteinExistence type="predicted"/>
<dbReference type="PANTHER" id="PTHR42860">
    <property type="entry name" value="VITAMIN B12-BINDING PROTEIN"/>
    <property type="match status" value="1"/>
</dbReference>
<evidence type="ECO:0000313" key="4">
    <source>
        <dbReference type="EMBL" id="MEE1881737.1"/>
    </source>
</evidence>
<gene>
    <name evidence="5" type="ORF">SAMN05216230_11393</name>
    <name evidence="4" type="ORF">V0R55_16355</name>
</gene>
<protein>
    <submittedName>
        <fullName evidence="4">Cobalamin-binding protein</fullName>
    </submittedName>
    <submittedName>
        <fullName evidence="5">Iron complex transport system substrate-binding protein/vitamin B12 transport system substrate-binding protein</fullName>
    </submittedName>
</protein>
<reference evidence="5 6" key="1">
    <citation type="submission" date="2016-10" db="EMBL/GenBank/DDBJ databases">
        <authorList>
            <person name="de Groot N.N."/>
        </authorList>
    </citation>
    <scope>NUCLEOTIDE SEQUENCE [LARGE SCALE GENOMIC DNA]</scope>
    <source>
        <strain evidence="5 6">LMG 27941</strain>
    </source>
</reference>
<dbReference type="Gene3D" id="3.40.50.1980">
    <property type="entry name" value="Nitrogenase molybdenum iron protein domain"/>
    <property type="match status" value="2"/>
</dbReference>
<dbReference type="Pfam" id="PF01497">
    <property type="entry name" value="Peripla_BP_2"/>
    <property type="match status" value="1"/>
</dbReference>
<dbReference type="AlphaFoldDB" id="A0A1H9SKD6"/>
<name>A0A1H9SKD6_9PSED</name>
<sequence>MRALLAGFSLLCLGALAEAAPRVVSLAPSMTEIVLELDAGELLVGVLDGGERPPALARLPSVGRHGQLDMERLLSLEPDLLLLWPGSVPPAQRDQLRRLGIATFSGEPGNLDQLIDQIEAIAQRIGRDQQGRAYAASLRERLQGLRDRYRREAPLRVFYQVWDKPLYTLGGRQVVSDALRVCGARNVFDDLAQPAPQVSVESVLLRDPEVILAGDEAQLASWRNWPRLSAVKGERLLVVPDKGLERPSGQMIEATARLCALLDAKAPVSR</sequence>
<dbReference type="PROSITE" id="PS50983">
    <property type="entry name" value="FE_B12_PBP"/>
    <property type="match status" value="1"/>
</dbReference>
<evidence type="ECO:0000313" key="6">
    <source>
        <dbReference type="Proteomes" id="UP000199221"/>
    </source>
</evidence>
<keyword evidence="7" id="KW-1185">Reference proteome</keyword>
<dbReference type="NCBIfam" id="NF038402">
    <property type="entry name" value="TroA_like"/>
    <property type="match status" value="1"/>
</dbReference>
<organism evidence="5 6">
    <name type="scientific">Pseudomonas soli</name>
    <dbReference type="NCBI Taxonomy" id="1306993"/>
    <lineage>
        <taxon>Bacteria</taxon>
        <taxon>Pseudomonadati</taxon>
        <taxon>Pseudomonadota</taxon>
        <taxon>Gammaproteobacteria</taxon>
        <taxon>Pseudomonadales</taxon>
        <taxon>Pseudomonadaceae</taxon>
        <taxon>Pseudomonas</taxon>
    </lineage>
</organism>
<dbReference type="SUPFAM" id="SSF53807">
    <property type="entry name" value="Helical backbone' metal receptor"/>
    <property type="match status" value="1"/>
</dbReference>
<feature type="chain" id="PRO_5011709444" evidence="2">
    <location>
        <begin position="20"/>
        <end position="270"/>
    </location>
</feature>
<dbReference type="InterPro" id="IPR051030">
    <property type="entry name" value="Vitamin_B12-ABC_binding"/>
</dbReference>
<evidence type="ECO:0000259" key="3">
    <source>
        <dbReference type="PROSITE" id="PS50983"/>
    </source>
</evidence>
<keyword evidence="1 2" id="KW-0732">Signal</keyword>
<accession>A0A1H9SKD6</accession>
<dbReference type="EMBL" id="FOEQ01000013">
    <property type="protein sequence ID" value="SER85442.1"/>
    <property type="molecule type" value="Genomic_DNA"/>
</dbReference>
<dbReference type="InterPro" id="IPR054828">
    <property type="entry name" value="Vit_B12_bind_prot"/>
</dbReference>
<dbReference type="Proteomes" id="UP001329505">
    <property type="component" value="Unassembled WGS sequence"/>
</dbReference>
<dbReference type="Proteomes" id="UP000199221">
    <property type="component" value="Unassembled WGS sequence"/>
</dbReference>
<dbReference type="InterPro" id="IPR002491">
    <property type="entry name" value="ABC_transptr_periplasmic_BD"/>
</dbReference>
<evidence type="ECO:0000256" key="1">
    <source>
        <dbReference type="ARBA" id="ARBA00022729"/>
    </source>
</evidence>
<evidence type="ECO:0000313" key="5">
    <source>
        <dbReference type="EMBL" id="SER85442.1"/>
    </source>
</evidence>
<dbReference type="GeneID" id="93675590"/>
<feature type="domain" description="Fe/B12 periplasmic-binding" evidence="3">
    <location>
        <begin position="22"/>
        <end position="266"/>
    </location>
</feature>
<dbReference type="RefSeq" id="WP_094012307.1">
    <property type="nucleotide sequence ID" value="NZ_CP128543.1"/>
</dbReference>